<reference evidence="2" key="1">
    <citation type="journal article" date="2020" name="J Insects Food Feed">
        <title>The yellow mealworm (Tenebrio molitor) genome: a resource for the emerging insects as food and feed industry.</title>
        <authorList>
            <person name="Eriksson T."/>
            <person name="Andere A."/>
            <person name="Kelstrup H."/>
            <person name="Emery V."/>
            <person name="Picard C."/>
        </authorList>
    </citation>
    <scope>NUCLEOTIDE SEQUENCE</scope>
    <source>
        <strain evidence="2">Stoneville</strain>
        <tissue evidence="2">Whole head</tissue>
    </source>
</reference>
<sequence>MLLQMTSVSLQPVPSLCLNKVANCKFFREKEAREEQKKVTIKVWDEQRVEEYRRSLEKATFEEKEVGKMPAELRELIEKATTKKEVTIKGSKGQKKEAVKALRAWRRNKMDRSRFLEAKRRYRERERCREKKKQRGEREEKEIK</sequence>
<name>A0A8J6HVL0_TENMO</name>
<dbReference type="AlphaFoldDB" id="A0A8J6HVL0"/>
<gene>
    <name evidence="2" type="ORF">GEV33_002438</name>
</gene>
<comment type="caution">
    <text evidence="2">The sequence shown here is derived from an EMBL/GenBank/DDBJ whole genome shotgun (WGS) entry which is preliminary data.</text>
</comment>
<dbReference type="EMBL" id="JABDTM020012100">
    <property type="protein sequence ID" value="KAH0820353.1"/>
    <property type="molecule type" value="Genomic_DNA"/>
</dbReference>
<feature type="region of interest" description="Disordered" evidence="1">
    <location>
        <begin position="124"/>
        <end position="144"/>
    </location>
</feature>
<reference evidence="2" key="2">
    <citation type="submission" date="2021-08" db="EMBL/GenBank/DDBJ databases">
        <authorList>
            <person name="Eriksson T."/>
        </authorList>
    </citation>
    <scope>NUCLEOTIDE SEQUENCE</scope>
    <source>
        <strain evidence="2">Stoneville</strain>
        <tissue evidence="2">Whole head</tissue>
    </source>
</reference>
<evidence type="ECO:0000313" key="3">
    <source>
        <dbReference type="Proteomes" id="UP000719412"/>
    </source>
</evidence>
<protein>
    <submittedName>
        <fullName evidence="2">Uncharacterized protein</fullName>
    </submittedName>
</protein>
<keyword evidence="3" id="KW-1185">Reference proteome</keyword>
<proteinExistence type="predicted"/>
<evidence type="ECO:0000313" key="2">
    <source>
        <dbReference type="EMBL" id="KAH0820353.1"/>
    </source>
</evidence>
<evidence type="ECO:0000256" key="1">
    <source>
        <dbReference type="SAM" id="MobiDB-lite"/>
    </source>
</evidence>
<dbReference type="Proteomes" id="UP000719412">
    <property type="component" value="Unassembled WGS sequence"/>
</dbReference>
<organism evidence="2 3">
    <name type="scientific">Tenebrio molitor</name>
    <name type="common">Yellow mealworm beetle</name>
    <dbReference type="NCBI Taxonomy" id="7067"/>
    <lineage>
        <taxon>Eukaryota</taxon>
        <taxon>Metazoa</taxon>
        <taxon>Ecdysozoa</taxon>
        <taxon>Arthropoda</taxon>
        <taxon>Hexapoda</taxon>
        <taxon>Insecta</taxon>
        <taxon>Pterygota</taxon>
        <taxon>Neoptera</taxon>
        <taxon>Endopterygota</taxon>
        <taxon>Coleoptera</taxon>
        <taxon>Polyphaga</taxon>
        <taxon>Cucujiformia</taxon>
        <taxon>Tenebrionidae</taxon>
        <taxon>Tenebrio</taxon>
    </lineage>
</organism>
<accession>A0A8J6HVL0</accession>